<feature type="domain" description="HTH lysR-type" evidence="5">
    <location>
        <begin position="2"/>
        <end position="59"/>
    </location>
</feature>
<dbReference type="Gene3D" id="3.40.190.290">
    <property type="match status" value="1"/>
</dbReference>
<evidence type="ECO:0000313" key="7">
    <source>
        <dbReference type="Proteomes" id="UP000287168"/>
    </source>
</evidence>
<dbReference type="Pfam" id="PF00126">
    <property type="entry name" value="HTH_1"/>
    <property type="match status" value="1"/>
</dbReference>
<name>A0A3S3V342_9RHOB</name>
<dbReference type="AlphaFoldDB" id="A0A3S3V342"/>
<organism evidence="6 7">
    <name type="scientific">Falsigemmobacter intermedius</name>
    <dbReference type="NCBI Taxonomy" id="1553448"/>
    <lineage>
        <taxon>Bacteria</taxon>
        <taxon>Pseudomonadati</taxon>
        <taxon>Pseudomonadota</taxon>
        <taxon>Alphaproteobacteria</taxon>
        <taxon>Rhodobacterales</taxon>
        <taxon>Paracoccaceae</taxon>
        <taxon>Falsigemmobacter</taxon>
    </lineage>
</organism>
<keyword evidence="4" id="KW-0804">Transcription</keyword>
<comment type="similarity">
    <text evidence="1">Belongs to the LysR transcriptional regulatory family.</text>
</comment>
<dbReference type="GO" id="GO:0006351">
    <property type="term" value="P:DNA-templated transcription"/>
    <property type="evidence" value="ECO:0007669"/>
    <property type="project" value="TreeGrafter"/>
</dbReference>
<comment type="caution">
    <text evidence="6">The sequence shown here is derived from an EMBL/GenBank/DDBJ whole genome shotgun (WGS) entry which is preliminary data.</text>
</comment>
<keyword evidence="2" id="KW-0805">Transcription regulation</keyword>
<dbReference type="InterPro" id="IPR000847">
    <property type="entry name" value="LysR_HTH_N"/>
</dbReference>
<dbReference type="Pfam" id="PF03466">
    <property type="entry name" value="LysR_substrate"/>
    <property type="match status" value="1"/>
</dbReference>
<dbReference type="PANTHER" id="PTHR30537">
    <property type="entry name" value="HTH-TYPE TRANSCRIPTIONAL REGULATOR"/>
    <property type="match status" value="1"/>
</dbReference>
<accession>A0A3S3V342</accession>
<dbReference type="SUPFAM" id="SSF46785">
    <property type="entry name" value="Winged helix' DNA-binding domain"/>
    <property type="match status" value="1"/>
</dbReference>
<dbReference type="PANTHER" id="PTHR30537:SF31">
    <property type="entry name" value="TRANSCRIPTIONAL REGULATOR, LYSR FAMILY"/>
    <property type="match status" value="1"/>
</dbReference>
<evidence type="ECO:0000259" key="5">
    <source>
        <dbReference type="PROSITE" id="PS50931"/>
    </source>
</evidence>
<evidence type="ECO:0000313" key="6">
    <source>
        <dbReference type="EMBL" id="RWY40922.1"/>
    </source>
</evidence>
<proteinExistence type="inferred from homology"/>
<evidence type="ECO:0000256" key="2">
    <source>
        <dbReference type="ARBA" id="ARBA00023015"/>
    </source>
</evidence>
<protein>
    <submittedName>
        <fullName evidence="6">LysR family transcriptional regulator</fullName>
    </submittedName>
</protein>
<gene>
    <name evidence="6" type="ORF">EP867_10560</name>
</gene>
<dbReference type="FunFam" id="1.10.10.10:FF:000001">
    <property type="entry name" value="LysR family transcriptional regulator"/>
    <property type="match status" value="1"/>
</dbReference>
<evidence type="ECO:0000256" key="3">
    <source>
        <dbReference type="ARBA" id="ARBA00023125"/>
    </source>
</evidence>
<dbReference type="PROSITE" id="PS50931">
    <property type="entry name" value="HTH_LYSR"/>
    <property type="match status" value="1"/>
</dbReference>
<evidence type="ECO:0000256" key="1">
    <source>
        <dbReference type="ARBA" id="ARBA00009437"/>
    </source>
</evidence>
<dbReference type="GO" id="GO:0003700">
    <property type="term" value="F:DNA-binding transcription factor activity"/>
    <property type="evidence" value="ECO:0007669"/>
    <property type="project" value="InterPro"/>
</dbReference>
<dbReference type="InterPro" id="IPR036388">
    <property type="entry name" value="WH-like_DNA-bd_sf"/>
</dbReference>
<evidence type="ECO:0000256" key="4">
    <source>
        <dbReference type="ARBA" id="ARBA00023163"/>
    </source>
</evidence>
<dbReference type="Proteomes" id="UP000287168">
    <property type="component" value="Unassembled WGS sequence"/>
</dbReference>
<dbReference type="EMBL" id="SBLC01000013">
    <property type="protein sequence ID" value="RWY40922.1"/>
    <property type="molecule type" value="Genomic_DNA"/>
</dbReference>
<dbReference type="InterPro" id="IPR058163">
    <property type="entry name" value="LysR-type_TF_proteobact-type"/>
</dbReference>
<dbReference type="OrthoDB" id="9812435at2"/>
<dbReference type="Gene3D" id="1.10.10.10">
    <property type="entry name" value="Winged helix-like DNA-binding domain superfamily/Winged helix DNA-binding domain"/>
    <property type="match status" value="1"/>
</dbReference>
<dbReference type="InterPro" id="IPR036390">
    <property type="entry name" value="WH_DNA-bd_sf"/>
</dbReference>
<keyword evidence="7" id="KW-1185">Reference proteome</keyword>
<reference evidence="6 7" key="1">
    <citation type="journal article" date="2015" name="Int. J. Syst. Evol. Microbiol.">
        <title>Gemmobacter intermedius sp. nov., isolated from a white stork (Ciconia ciconia).</title>
        <authorList>
            <person name="Kampfer P."/>
            <person name="Jerzak L."/>
            <person name="Wilharm G."/>
            <person name="Golke J."/>
            <person name="Busse H.J."/>
            <person name="Glaeser S.P."/>
        </authorList>
    </citation>
    <scope>NUCLEOTIDE SEQUENCE [LARGE SCALE GENOMIC DNA]</scope>
    <source>
        <strain evidence="6 7">119/4</strain>
    </source>
</reference>
<sequence>MMDLNDFALFAVLVEEQGLAAAGRRLGLPRSTVSRRLSTLEARLGVALVRRSTRSFSVTDLGQDFYQYCRAMLSQAEAASDLIEQQKSEPQGVIRVACPSSMIQFQLAPMVADFMTRYPKAVVILESTHRRVDVLREGFDLAIRVRFEPIEDSGLTLRRFGSDEQHLVCAPGCLPQGPLRGPEALSGLPSLSWNPDQTRHFWTLSGPEGQEVQHQHHPRLITQDMAALLSSALAGVGIVQLPRAVAEPLLKSGRLVEALPGWKPRSGIIHALYPNRRGLLPVTRKFLEACAAHFAGDR</sequence>
<dbReference type="GO" id="GO:0043565">
    <property type="term" value="F:sequence-specific DNA binding"/>
    <property type="evidence" value="ECO:0007669"/>
    <property type="project" value="TreeGrafter"/>
</dbReference>
<dbReference type="RefSeq" id="WP_128488948.1">
    <property type="nucleotide sequence ID" value="NZ_JBHLXB010000003.1"/>
</dbReference>
<dbReference type="SUPFAM" id="SSF53850">
    <property type="entry name" value="Periplasmic binding protein-like II"/>
    <property type="match status" value="1"/>
</dbReference>
<dbReference type="InterPro" id="IPR005119">
    <property type="entry name" value="LysR_subst-bd"/>
</dbReference>
<keyword evidence="3" id="KW-0238">DNA-binding</keyword>